<evidence type="ECO:0000256" key="6">
    <source>
        <dbReference type="ARBA" id="ARBA00023004"/>
    </source>
</evidence>
<evidence type="ECO:0000256" key="3">
    <source>
        <dbReference type="ARBA" id="ARBA00022452"/>
    </source>
</evidence>
<dbReference type="PANTHER" id="PTHR32552:SF81">
    <property type="entry name" value="TONB-DEPENDENT OUTER MEMBRANE RECEPTOR"/>
    <property type="match status" value="1"/>
</dbReference>
<evidence type="ECO:0000256" key="1">
    <source>
        <dbReference type="ARBA" id="ARBA00004571"/>
    </source>
</evidence>
<keyword evidence="4" id="KW-0410">Iron transport</keyword>
<dbReference type="InterPro" id="IPR000531">
    <property type="entry name" value="Beta-barrel_TonB"/>
</dbReference>
<dbReference type="Gene3D" id="2.40.170.20">
    <property type="entry name" value="TonB-dependent receptor, beta-barrel domain"/>
    <property type="match status" value="1"/>
</dbReference>
<evidence type="ECO:0000256" key="9">
    <source>
        <dbReference type="ARBA" id="ARBA00023136"/>
    </source>
</evidence>
<evidence type="ECO:0000313" key="17">
    <source>
        <dbReference type="Proteomes" id="UP000571950"/>
    </source>
</evidence>
<feature type="signal peptide" evidence="13">
    <location>
        <begin position="1"/>
        <end position="25"/>
    </location>
</feature>
<feature type="chain" id="PRO_5030977480" evidence="13">
    <location>
        <begin position="26"/>
        <end position="724"/>
    </location>
</feature>
<dbReference type="CDD" id="cd01347">
    <property type="entry name" value="ligand_gated_channel"/>
    <property type="match status" value="1"/>
</dbReference>
<evidence type="ECO:0000259" key="15">
    <source>
        <dbReference type="Pfam" id="PF07715"/>
    </source>
</evidence>
<comment type="similarity">
    <text evidence="11 12">Belongs to the TonB-dependent receptor family.</text>
</comment>
<dbReference type="PANTHER" id="PTHR32552">
    <property type="entry name" value="FERRICHROME IRON RECEPTOR-RELATED"/>
    <property type="match status" value="1"/>
</dbReference>
<evidence type="ECO:0000256" key="7">
    <source>
        <dbReference type="ARBA" id="ARBA00023065"/>
    </source>
</evidence>
<organism evidence="16 17">
    <name type="scientific">Sphingobium jiangsuense</name>
    <dbReference type="NCBI Taxonomy" id="870476"/>
    <lineage>
        <taxon>Bacteria</taxon>
        <taxon>Pseudomonadati</taxon>
        <taxon>Pseudomonadota</taxon>
        <taxon>Alphaproteobacteria</taxon>
        <taxon>Sphingomonadales</taxon>
        <taxon>Sphingomonadaceae</taxon>
        <taxon>Sphingobium</taxon>
    </lineage>
</organism>
<evidence type="ECO:0000313" key="16">
    <source>
        <dbReference type="EMBL" id="MBB3925798.1"/>
    </source>
</evidence>
<reference evidence="16 17" key="1">
    <citation type="submission" date="2020-08" db="EMBL/GenBank/DDBJ databases">
        <title>Genomic Encyclopedia of Type Strains, Phase IV (KMG-IV): sequencing the most valuable type-strain genomes for metagenomic binning, comparative biology and taxonomic classification.</title>
        <authorList>
            <person name="Goeker M."/>
        </authorList>
    </citation>
    <scope>NUCLEOTIDE SEQUENCE [LARGE SCALE GENOMIC DNA]</scope>
    <source>
        <strain evidence="16 17">DSM 26189</strain>
    </source>
</reference>
<dbReference type="PROSITE" id="PS52016">
    <property type="entry name" value="TONB_DEPENDENT_REC_3"/>
    <property type="match status" value="1"/>
</dbReference>
<keyword evidence="7" id="KW-0406">Ion transport</keyword>
<keyword evidence="10 11" id="KW-0998">Cell outer membrane</keyword>
<evidence type="ECO:0000256" key="13">
    <source>
        <dbReference type="SAM" id="SignalP"/>
    </source>
</evidence>
<dbReference type="AlphaFoldDB" id="A0A7W6FPD6"/>
<gene>
    <name evidence="16" type="ORF">GGR43_001513</name>
</gene>
<dbReference type="InterPro" id="IPR012910">
    <property type="entry name" value="Plug_dom"/>
</dbReference>
<keyword evidence="5 11" id="KW-0812">Transmembrane</keyword>
<keyword evidence="9 11" id="KW-0472">Membrane</keyword>
<feature type="domain" description="TonB-dependent receptor-like beta-barrel" evidence="14">
    <location>
        <begin position="270"/>
        <end position="690"/>
    </location>
</feature>
<sequence>MSHATARRRPAFAARFGAVSFIALAGAATAPGHAQTQPQAAQDAAAPQGIADIVVTAQRRAERLVDVPIAVTSIDGGKLADAGVNSVIGLAQTAPGLRLDYSGPYVQPTVRGVGSPLVGPGLNSNVAIYVDGFYVPNPLGSDFQLLSVSGIQILKGPQGTLFGRNATGGAILVNTLDPSFEPKLIARASYASFDKLNLSGYASTGLGDSLAMDVTAFYERGDGYIRNINTGKTVSHYDKWTVRPKLLFRPSEDVSITLAYQHSMVDDPSPFLTSAYDGLSSATIAAPGVAVPTGRRETGNDAPAVSTLNSDLVMLTGKFDLGFGTFTSYTQYRDDKSNLAGDYDSTAAPIMAPDWRVWDKTFTQEFNLSSAPGGPLTWVLGLYYYQNKNQYPGYNVSLFGSPKFEYFRSTSRTKSYAAFADMTWEAMDGLFLTGGLRYSIDKVRGSFLCSACGGLAGEGEETFKKLTPRVNVRYQLGASSNVYASYNKGYKAGFIPVSAFDTVPIKPEQIDAFEVGFKTADGPLRFDLSTFYYIYKNLQVAAYVNSAAVYRNAEKSEIYGLDGQLSYDVNEDFSLGLGATYTHAKYKQFGNAVDYVQNPATGLFDHPDVLVDGNVMPRSPKFTANINADYKIRFASGANIALNANFYHTTKFYFDSPKRFSQGAYELLNLRATYNTADERWAFSIFGNNVTDSAYRIQVLPGDFAIQQVYGEPASIGASITFKY</sequence>
<evidence type="ECO:0000259" key="14">
    <source>
        <dbReference type="Pfam" id="PF00593"/>
    </source>
</evidence>
<comment type="caution">
    <text evidence="16">The sequence shown here is derived from an EMBL/GenBank/DDBJ whole genome shotgun (WGS) entry which is preliminary data.</text>
</comment>
<dbReference type="SUPFAM" id="SSF56935">
    <property type="entry name" value="Porins"/>
    <property type="match status" value="1"/>
</dbReference>
<keyword evidence="17" id="KW-1185">Reference proteome</keyword>
<protein>
    <submittedName>
        <fullName evidence="16">Iron complex outermembrane receptor protein</fullName>
    </submittedName>
</protein>
<evidence type="ECO:0000256" key="4">
    <source>
        <dbReference type="ARBA" id="ARBA00022496"/>
    </source>
</evidence>
<keyword evidence="3 11" id="KW-1134">Transmembrane beta strand</keyword>
<dbReference type="EMBL" id="JACIDT010000004">
    <property type="protein sequence ID" value="MBB3925798.1"/>
    <property type="molecule type" value="Genomic_DNA"/>
</dbReference>
<keyword evidence="16" id="KW-0675">Receptor</keyword>
<keyword evidence="2 11" id="KW-0813">Transport</keyword>
<proteinExistence type="inferred from homology"/>
<keyword evidence="13" id="KW-0732">Signal</keyword>
<evidence type="ECO:0000256" key="5">
    <source>
        <dbReference type="ARBA" id="ARBA00022692"/>
    </source>
</evidence>
<dbReference type="Pfam" id="PF07715">
    <property type="entry name" value="Plug"/>
    <property type="match status" value="1"/>
</dbReference>
<evidence type="ECO:0000256" key="11">
    <source>
        <dbReference type="PROSITE-ProRule" id="PRU01360"/>
    </source>
</evidence>
<dbReference type="Pfam" id="PF00593">
    <property type="entry name" value="TonB_dep_Rec_b-barrel"/>
    <property type="match status" value="1"/>
</dbReference>
<keyword evidence="8 12" id="KW-0798">TonB box</keyword>
<dbReference type="RefSeq" id="WP_188071348.1">
    <property type="nucleotide sequence ID" value="NZ_BSPS01000039.1"/>
</dbReference>
<keyword evidence="6" id="KW-0408">Iron</keyword>
<dbReference type="InterPro" id="IPR036942">
    <property type="entry name" value="Beta-barrel_TonB_sf"/>
</dbReference>
<evidence type="ECO:0000256" key="2">
    <source>
        <dbReference type="ARBA" id="ARBA00022448"/>
    </source>
</evidence>
<evidence type="ECO:0000256" key="10">
    <source>
        <dbReference type="ARBA" id="ARBA00023237"/>
    </source>
</evidence>
<dbReference type="Proteomes" id="UP000571950">
    <property type="component" value="Unassembled WGS sequence"/>
</dbReference>
<feature type="domain" description="TonB-dependent receptor plug" evidence="15">
    <location>
        <begin position="65"/>
        <end position="170"/>
    </location>
</feature>
<dbReference type="GO" id="GO:0009279">
    <property type="term" value="C:cell outer membrane"/>
    <property type="evidence" value="ECO:0007669"/>
    <property type="project" value="UniProtKB-SubCell"/>
</dbReference>
<evidence type="ECO:0000256" key="12">
    <source>
        <dbReference type="RuleBase" id="RU003357"/>
    </source>
</evidence>
<dbReference type="GO" id="GO:0006826">
    <property type="term" value="P:iron ion transport"/>
    <property type="evidence" value="ECO:0007669"/>
    <property type="project" value="UniProtKB-KW"/>
</dbReference>
<accession>A0A7W6FPD6</accession>
<comment type="subcellular location">
    <subcellularLocation>
        <location evidence="1 11">Cell outer membrane</location>
        <topology evidence="1 11">Multi-pass membrane protein</topology>
    </subcellularLocation>
</comment>
<evidence type="ECO:0000256" key="8">
    <source>
        <dbReference type="ARBA" id="ARBA00023077"/>
    </source>
</evidence>
<dbReference type="InterPro" id="IPR039426">
    <property type="entry name" value="TonB-dep_rcpt-like"/>
</dbReference>
<name>A0A7W6FPD6_9SPHN</name>